<name>B4FJM5_MAIZE</name>
<protein>
    <submittedName>
        <fullName evidence="1">Uncharacterized protein</fullName>
    </submittedName>
</protein>
<proteinExistence type="evidence at transcript level"/>
<accession>B4FJM5</accession>
<sequence length="84" mass="9477">MPVHRMLGSTFHGRSSLEPAICCPGPDNGGQRPTIRSFLTSLLAWKLEIARNCNLDRIKDDRKQESCLYDLDLRTGDDRMSELG</sequence>
<reference evidence="1" key="1">
    <citation type="journal article" date="2009" name="PLoS Genet.">
        <title>Sequencing, mapping, and analysis of 27,455 maize full-length cDNAs.</title>
        <authorList>
            <person name="Soderlund C."/>
            <person name="Descour A."/>
            <person name="Kudrna D."/>
            <person name="Bomhoff M."/>
            <person name="Boyd L."/>
            <person name="Currie J."/>
            <person name="Angelova A."/>
            <person name="Collura K."/>
            <person name="Wissotski M."/>
            <person name="Ashley E."/>
            <person name="Morrow D."/>
            <person name="Fernandes J."/>
            <person name="Walbot V."/>
            <person name="Yu Y."/>
        </authorList>
    </citation>
    <scope>NUCLEOTIDE SEQUENCE</scope>
    <source>
        <strain evidence="1">B73</strain>
    </source>
</reference>
<evidence type="ECO:0000313" key="1">
    <source>
        <dbReference type="EMBL" id="ACF82318.1"/>
    </source>
</evidence>
<dbReference type="AlphaFoldDB" id="B4FJM5"/>
<dbReference type="EMBL" id="BT037313">
    <property type="protein sequence ID" value="ACF82318.1"/>
    <property type="molecule type" value="mRNA"/>
</dbReference>
<organism evidence="1">
    <name type="scientific">Zea mays</name>
    <name type="common">Maize</name>
    <dbReference type="NCBI Taxonomy" id="4577"/>
    <lineage>
        <taxon>Eukaryota</taxon>
        <taxon>Viridiplantae</taxon>
        <taxon>Streptophyta</taxon>
        <taxon>Embryophyta</taxon>
        <taxon>Tracheophyta</taxon>
        <taxon>Spermatophyta</taxon>
        <taxon>Magnoliopsida</taxon>
        <taxon>Liliopsida</taxon>
        <taxon>Poales</taxon>
        <taxon>Poaceae</taxon>
        <taxon>PACMAD clade</taxon>
        <taxon>Panicoideae</taxon>
        <taxon>Andropogonodae</taxon>
        <taxon>Andropogoneae</taxon>
        <taxon>Tripsacinae</taxon>
        <taxon>Zea</taxon>
    </lineage>
</organism>